<evidence type="ECO:0000256" key="2">
    <source>
        <dbReference type="ARBA" id="ARBA00022793"/>
    </source>
</evidence>
<reference evidence="7 8" key="1">
    <citation type="submission" date="2023-12" db="EMBL/GenBank/DDBJ databases">
        <title>A high-quality genome assembly for Dillenia turbinata (Dilleniales).</title>
        <authorList>
            <person name="Chanderbali A."/>
        </authorList>
    </citation>
    <scope>NUCLEOTIDE SEQUENCE [LARGE SCALE GENOMIC DNA]</scope>
    <source>
        <strain evidence="7">LSX21</strain>
        <tissue evidence="7">Leaf</tissue>
    </source>
</reference>
<dbReference type="Gene3D" id="3.40.640.10">
    <property type="entry name" value="Type I PLP-dependent aspartate aminotransferase-like (Major domain)"/>
    <property type="match status" value="1"/>
</dbReference>
<dbReference type="PANTHER" id="PTHR11999">
    <property type="entry name" value="GROUP II PYRIDOXAL-5-PHOSPHATE DECARBOXYLASE"/>
    <property type="match status" value="1"/>
</dbReference>
<dbReference type="PRINTS" id="PR00800">
    <property type="entry name" value="YHDCRBOXLASE"/>
</dbReference>
<gene>
    <name evidence="7" type="ORF">RJ641_031220</name>
</gene>
<keyword evidence="8" id="KW-1185">Reference proteome</keyword>
<proteinExistence type="inferred from homology"/>
<dbReference type="EMBL" id="JBAMMX010000006">
    <property type="protein sequence ID" value="KAK6937712.1"/>
    <property type="molecule type" value="Genomic_DNA"/>
</dbReference>
<accession>A0AAN8ZHA0</accession>
<evidence type="ECO:0000256" key="1">
    <source>
        <dbReference type="ARBA" id="ARBA00001933"/>
    </source>
</evidence>
<dbReference type="GO" id="GO:0005737">
    <property type="term" value="C:cytoplasm"/>
    <property type="evidence" value="ECO:0007669"/>
    <property type="project" value="TreeGrafter"/>
</dbReference>
<dbReference type="InterPro" id="IPR015421">
    <property type="entry name" value="PyrdxlP-dep_Trfase_major"/>
</dbReference>
<dbReference type="GO" id="GO:0030170">
    <property type="term" value="F:pyridoxal phosphate binding"/>
    <property type="evidence" value="ECO:0007669"/>
    <property type="project" value="InterPro"/>
</dbReference>
<evidence type="ECO:0000256" key="4">
    <source>
        <dbReference type="ARBA" id="ARBA00023239"/>
    </source>
</evidence>
<dbReference type="Pfam" id="PF00282">
    <property type="entry name" value="Pyridoxal_deC"/>
    <property type="match status" value="2"/>
</dbReference>
<keyword evidence="4 6" id="KW-0456">Lyase</keyword>
<evidence type="ECO:0000313" key="7">
    <source>
        <dbReference type="EMBL" id="KAK6937712.1"/>
    </source>
</evidence>
<dbReference type="GO" id="GO:0006520">
    <property type="term" value="P:amino acid metabolic process"/>
    <property type="evidence" value="ECO:0007669"/>
    <property type="project" value="InterPro"/>
</dbReference>
<dbReference type="SUPFAM" id="SSF53383">
    <property type="entry name" value="PLP-dependent transferases"/>
    <property type="match status" value="1"/>
</dbReference>
<dbReference type="Gene3D" id="1.20.1340.10">
    <property type="entry name" value="dopa decarboxylase, N-terminal domain"/>
    <property type="match status" value="1"/>
</dbReference>
<dbReference type="InterPro" id="IPR002129">
    <property type="entry name" value="PyrdxlP-dep_de-COase"/>
</dbReference>
<evidence type="ECO:0000256" key="3">
    <source>
        <dbReference type="ARBA" id="ARBA00022898"/>
    </source>
</evidence>
<name>A0AAN8ZHA0_9MAGN</name>
<protein>
    <submittedName>
        <fullName evidence="7">Pyridoxal phosphate-dependent decarboxylase</fullName>
    </submittedName>
</protein>
<feature type="non-terminal residue" evidence="7">
    <location>
        <position position="1"/>
    </location>
</feature>
<keyword evidence="2" id="KW-0210">Decarboxylase</keyword>
<comment type="similarity">
    <text evidence="6">Belongs to the group II decarboxylase family.</text>
</comment>
<comment type="caution">
    <text evidence="7">The sequence shown here is derived from an EMBL/GenBank/DDBJ whole genome shotgun (WGS) entry which is preliminary data.</text>
</comment>
<sequence length="377" mass="41430">NGQRRSLELEAIKPMDAEQLRESAHKMVDFIADYYKTIENFPALSQVEPGYHHKLLPDSAPYHPEPLQDNLNDVAAKILPGATHWQSPNYFTYYPSKSSIAGFPVEMLSAGIVGFSWVTSPAATELEMIVLDWLTKLLKLLVDFLSKGQGGGVIQATASESVLVVLLAARDRVLRRVGKNALEKQVEFTPKAQTTDSATNFALSPEVVADAISRNAASGTTLSTAVDPLAAFGKIAQSNGIWFHIDAAYAGSACICSKYHDYIHGLEDADSFNMNAHKWFLTNFDSSDIWVKASEGNMIVDYKDWKIPLGHSGEMLSAGINIVGFSWVTSPAATELEMIVLDWLITETMDGTADLSRKTEDLRITLMDQHASMKCHS</sequence>
<dbReference type="Proteomes" id="UP001370490">
    <property type="component" value="Unassembled WGS sequence"/>
</dbReference>
<dbReference type="GO" id="GO:0016831">
    <property type="term" value="F:carboxy-lyase activity"/>
    <property type="evidence" value="ECO:0007669"/>
    <property type="project" value="UniProtKB-KW"/>
</dbReference>
<organism evidence="7 8">
    <name type="scientific">Dillenia turbinata</name>
    <dbReference type="NCBI Taxonomy" id="194707"/>
    <lineage>
        <taxon>Eukaryota</taxon>
        <taxon>Viridiplantae</taxon>
        <taxon>Streptophyta</taxon>
        <taxon>Embryophyta</taxon>
        <taxon>Tracheophyta</taxon>
        <taxon>Spermatophyta</taxon>
        <taxon>Magnoliopsida</taxon>
        <taxon>eudicotyledons</taxon>
        <taxon>Gunneridae</taxon>
        <taxon>Pentapetalae</taxon>
        <taxon>Dilleniales</taxon>
        <taxon>Dilleniaceae</taxon>
        <taxon>Dillenia</taxon>
    </lineage>
</organism>
<feature type="modified residue" description="N6-(pyridoxal phosphate)lysine" evidence="5">
    <location>
        <position position="278"/>
    </location>
</feature>
<dbReference type="PANTHER" id="PTHR11999:SF70">
    <property type="entry name" value="MIP05841P"/>
    <property type="match status" value="1"/>
</dbReference>
<comment type="cofactor">
    <cofactor evidence="1 5 6">
        <name>pyridoxal 5'-phosphate</name>
        <dbReference type="ChEBI" id="CHEBI:597326"/>
    </cofactor>
</comment>
<dbReference type="InterPro" id="IPR010977">
    <property type="entry name" value="Aromatic_deC"/>
</dbReference>
<evidence type="ECO:0000313" key="8">
    <source>
        <dbReference type="Proteomes" id="UP001370490"/>
    </source>
</evidence>
<evidence type="ECO:0000256" key="5">
    <source>
        <dbReference type="PIRSR" id="PIRSR602129-50"/>
    </source>
</evidence>
<evidence type="ECO:0000256" key="6">
    <source>
        <dbReference type="RuleBase" id="RU000382"/>
    </source>
</evidence>
<dbReference type="GO" id="GO:0019752">
    <property type="term" value="P:carboxylic acid metabolic process"/>
    <property type="evidence" value="ECO:0007669"/>
    <property type="project" value="InterPro"/>
</dbReference>
<keyword evidence="3 5" id="KW-0663">Pyridoxal phosphate</keyword>
<dbReference type="InterPro" id="IPR015424">
    <property type="entry name" value="PyrdxlP-dep_Trfase"/>
</dbReference>
<dbReference type="AlphaFoldDB" id="A0AAN8ZHA0"/>